<feature type="signal peptide" evidence="5">
    <location>
        <begin position="1"/>
        <end position="21"/>
    </location>
</feature>
<evidence type="ECO:0000256" key="5">
    <source>
        <dbReference type="SAM" id="SignalP"/>
    </source>
</evidence>
<reference evidence="6" key="1">
    <citation type="journal article" date="2023" name="Science">
        <title>Genome structures resolve the early diversification of teleost fishes.</title>
        <authorList>
            <person name="Parey E."/>
            <person name="Louis A."/>
            <person name="Montfort J."/>
            <person name="Bouchez O."/>
            <person name="Roques C."/>
            <person name="Iampietro C."/>
            <person name="Lluch J."/>
            <person name="Castinel A."/>
            <person name="Donnadieu C."/>
            <person name="Desvignes T."/>
            <person name="Floi Bucao C."/>
            <person name="Jouanno E."/>
            <person name="Wen M."/>
            <person name="Mejri S."/>
            <person name="Dirks R."/>
            <person name="Jansen H."/>
            <person name="Henkel C."/>
            <person name="Chen W.J."/>
            <person name="Zahm M."/>
            <person name="Cabau C."/>
            <person name="Klopp C."/>
            <person name="Thompson A.W."/>
            <person name="Robinson-Rechavi M."/>
            <person name="Braasch I."/>
            <person name="Lecointre G."/>
            <person name="Bobe J."/>
            <person name="Postlethwait J.H."/>
            <person name="Berthelot C."/>
            <person name="Roest Crollius H."/>
            <person name="Guiguen Y."/>
        </authorList>
    </citation>
    <scope>NUCLEOTIDE SEQUENCE</scope>
    <source>
        <strain evidence="6">Concon-B</strain>
    </source>
</reference>
<organism evidence="6 7">
    <name type="scientific">Conger conger</name>
    <name type="common">Conger eel</name>
    <name type="synonym">Muraena conger</name>
    <dbReference type="NCBI Taxonomy" id="82655"/>
    <lineage>
        <taxon>Eukaryota</taxon>
        <taxon>Metazoa</taxon>
        <taxon>Chordata</taxon>
        <taxon>Craniata</taxon>
        <taxon>Vertebrata</taxon>
        <taxon>Euteleostomi</taxon>
        <taxon>Actinopterygii</taxon>
        <taxon>Neopterygii</taxon>
        <taxon>Teleostei</taxon>
        <taxon>Anguilliformes</taxon>
        <taxon>Congridae</taxon>
        <taxon>Conger</taxon>
    </lineage>
</organism>
<dbReference type="Pfam" id="PF14704">
    <property type="entry name" value="DERM"/>
    <property type="match status" value="1"/>
</dbReference>
<keyword evidence="7" id="KW-1185">Reference proteome</keyword>
<evidence type="ECO:0000313" key="7">
    <source>
        <dbReference type="Proteomes" id="UP001152803"/>
    </source>
</evidence>
<feature type="chain" id="PRO_5040142107" description="Hemagglutinin/amebocyte aggregation factor-like" evidence="5">
    <location>
        <begin position="22"/>
        <end position="171"/>
    </location>
</feature>
<dbReference type="PANTHER" id="PTHR15040:SF3">
    <property type="entry name" value="SI:DKEY-14D8.6-RELATED"/>
    <property type="match status" value="1"/>
</dbReference>
<accession>A0A9Q1HYR6</accession>
<comment type="subcellular location">
    <subcellularLocation>
        <location evidence="1">Secreted</location>
    </subcellularLocation>
</comment>
<keyword evidence="3" id="KW-0964">Secreted</keyword>
<sequence>MNNIYFVVFLIAGIQVTGNEAWKNSYDAPLNFKCPTGHSISEITSQHHNGYEDRRWDLRCKRSPPSTSCFWTGYVNGFDHPFHYSCPDNYIISGMSSYHQNRQEDRRWKFYCCRVNNYCSHYCYWTPYVNTFDERFTWHVPHNHNLVGVGSYHNNRAEDRRWRFRYCARTC</sequence>
<dbReference type="GO" id="GO:0030199">
    <property type="term" value="P:collagen fibril organization"/>
    <property type="evidence" value="ECO:0007669"/>
    <property type="project" value="TreeGrafter"/>
</dbReference>
<dbReference type="PANTHER" id="PTHR15040">
    <property type="entry name" value="DERMATOPONTIN-RELATED"/>
    <property type="match status" value="1"/>
</dbReference>
<evidence type="ECO:0000256" key="1">
    <source>
        <dbReference type="ARBA" id="ARBA00004613"/>
    </source>
</evidence>
<gene>
    <name evidence="6" type="ORF">COCON_G00118960</name>
</gene>
<evidence type="ECO:0000256" key="2">
    <source>
        <dbReference type="ARBA" id="ARBA00008712"/>
    </source>
</evidence>
<dbReference type="EMBL" id="JAFJMO010000008">
    <property type="protein sequence ID" value="KAJ8269289.1"/>
    <property type="molecule type" value="Genomic_DNA"/>
</dbReference>
<evidence type="ECO:0000256" key="4">
    <source>
        <dbReference type="ARBA" id="ARBA00023157"/>
    </source>
</evidence>
<dbReference type="InterPro" id="IPR026645">
    <property type="entry name" value="Dermatopontin"/>
</dbReference>
<proteinExistence type="inferred from homology"/>
<comment type="caution">
    <text evidence="6">The sequence shown here is derived from an EMBL/GenBank/DDBJ whole genome shotgun (WGS) entry which is preliminary data.</text>
</comment>
<dbReference type="GO" id="GO:0031012">
    <property type="term" value="C:extracellular matrix"/>
    <property type="evidence" value="ECO:0007669"/>
    <property type="project" value="TreeGrafter"/>
</dbReference>
<protein>
    <recommendedName>
        <fullName evidence="8">Hemagglutinin/amebocyte aggregation factor-like</fullName>
    </recommendedName>
</protein>
<comment type="similarity">
    <text evidence="2">Belongs to the dermatopontin family.</text>
</comment>
<name>A0A9Q1HYR6_CONCO</name>
<keyword evidence="4" id="KW-1015">Disulfide bond</keyword>
<dbReference type="Proteomes" id="UP001152803">
    <property type="component" value="Unassembled WGS sequence"/>
</dbReference>
<dbReference type="OrthoDB" id="5975249at2759"/>
<evidence type="ECO:0000256" key="3">
    <source>
        <dbReference type="ARBA" id="ARBA00022525"/>
    </source>
</evidence>
<evidence type="ECO:0008006" key="8">
    <source>
        <dbReference type="Google" id="ProtNLM"/>
    </source>
</evidence>
<dbReference type="AlphaFoldDB" id="A0A9Q1HYR6"/>
<dbReference type="GO" id="GO:0005615">
    <property type="term" value="C:extracellular space"/>
    <property type="evidence" value="ECO:0007669"/>
    <property type="project" value="TreeGrafter"/>
</dbReference>
<keyword evidence="5" id="KW-0732">Signal</keyword>
<evidence type="ECO:0000313" key="6">
    <source>
        <dbReference type="EMBL" id="KAJ8269289.1"/>
    </source>
</evidence>